<proteinExistence type="predicted"/>
<dbReference type="EMBL" id="AUZZ01010737">
    <property type="protein sequence ID" value="EQD28771.1"/>
    <property type="molecule type" value="Genomic_DNA"/>
</dbReference>
<accession>T0Y101</accession>
<reference evidence="1" key="1">
    <citation type="submission" date="2013-08" db="EMBL/GenBank/DDBJ databases">
        <authorList>
            <person name="Mendez C."/>
            <person name="Richter M."/>
            <person name="Ferrer M."/>
            <person name="Sanchez J."/>
        </authorList>
    </citation>
    <scope>NUCLEOTIDE SEQUENCE</scope>
</reference>
<sequence length="72" mass="7932">REQARQVKHVCLGCEHSLDLNDPARDFRMHCGITLFDTRPACGTRKGAFGHFCHHCGHAANLPHGTAAEARP</sequence>
<dbReference type="AlphaFoldDB" id="T0Y101"/>
<organism evidence="1">
    <name type="scientific">mine drainage metagenome</name>
    <dbReference type="NCBI Taxonomy" id="410659"/>
    <lineage>
        <taxon>unclassified sequences</taxon>
        <taxon>metagenomes</taxon>
        <taxon>ecological metagenomes</taxon>
    </lineage>
</organism>
<feature type="non-terminal residue" evidence="1">
    <location>
        <position position="1"/>
    </location>
</feature>
<name>T0Y101_9ZZZZ</name>
<gene>
    <name evidence="1" type="ORF">B2A_14769</name>
</gene>
<evidence type="ECO:0000313" key="1">
    <source>
        <dbReference type="EMBL" id="EQD28771.1"/>
    </source>
</evidence>
<protein>
    <submittedName>
        <fullName evidence="1">Uncharacterized protein</fullName>
    </submittedName>
</protein>
<reference evidence="1" key="2">
    <citation type="journal article" date="2014" name="ISME J.">
        <title>Microbial stratification in low pH oxic and suboxic macroscopic growths along an acid mine drainage.</title>
        <authorList>
            <person name="Mendez-Garcia C."/>
            <person name="Mesa V."/>
            <person name="Sprenger R.R."/>
            <person name="Richter M."/>
            <person name="Diez M.S."/>
            <person name="Solano J."/>
            <person name="Bargiela R."/>
            <person name="Golyshina O.V."/>
            <person name="Manteca A."/>
            <person name="Ramos J.L."/>
            <person name="Gallego J.R."/>
            <person name="Llorente I."/>
            <person name="Martins Dos Santos V.A."/>
            <person name="Jensen O.N."/>
            <person name="Pelaez A.I."/>
            <person name="Sanchez J."/>
            <person name="Ferrer M."/>
        </authorList>
    </citation>
    <scope>NUCLEOTIDE SEQUENCE</scope>
</reference>
<comment type="caution">
    <text evidence="1">The sequence shown here is derived from an EMBL/GenBank/DDBJ whole genome shotgun (WGS) entry which is preliminary data.</text>
</comment>